<evidence type="ECO:0000313" key="2">
    <source>
        <dbReference type="EMBL" id="QCE09794.1"/>
    </source>
</evidence>
<dbReference type="AlphaFoldDB" id="A0A4D6N7F7"/>
<name>A0A4D6N7F7_VIGUN</name>
<dbReference type="EMBL" id="CP039354">
    <property type="protein sequence ID" value="QCE09793.1"/>
    <property type="molecule type" value="Genomic_DNA"/>
</dbReference>
<reference evidence="1 3" key="1">
    <citation type="submission" date="2019-04" db="EMBL/GenBank/DDBJ databases">
        <title>An improved genome assembly and genetic linkage map for asparagus bean, Vigna unguiculata ssp. sesquipedialis.</title>
        <authorList>
            <person name="Xia Q."/>
            <person name="Zhang R."/>
            <person name="Dong Y."/>
        </authorList>
    </citation>
    <scope>NUCLEOTIDE SEQUENCE [LARGE SCALE GENOMIC DNA]</scope>
    <source>
        <tissue evidence="1">Leaf</tissue>
    </source>
</reference>
<organism evidence="1 3">
    <name type="scientific">Vigna unguiculata</name>
    <name type="common">Cowpea</name>
    <dbReference type="NCBI Taxonomy" id="3917"/>
    <lineage>
        <taxon>Eukaryota</taxon>
        <taxon>Viridiplantae</taxon>
        <taxon>Streptophyta</taxon>
        <taxon>Embryophyta</taxon>
        <taxon>Tracheophyta</taxon>
        <taxon>Spermatophyta</taxon>
        <taxon>Magnoliopsida</taxon>
        <taxon>eudicotyledons</taxon>
        <taxon>Gunneridae</taxon>
        <taxon>Pentapetalae</taxon>
        <taxon>rosids</taxon>
        <taxon>fabids</taxon>
        <taxon>Fabales</taxon>
        <taxon>Fabaceae</taxon>
        <taxon>Papilionoideae</taxon>
        <taxon>50 kb inversion clade</taxon>
        <taxon>NPAAA clade</taxon>
        <taxon>indigoferoid/millettioid clade</taxon>
        <taxon>Phaseoleae</taxon>
        <taxon>Vigna</taxon>
    </lineage>
</organism>
<dbReference type="Proteomes" id="UP000501690">
    <property type="component" value="Linkage Group LG10"/>
</dbReference>
<evidence type="ECO:0000313" key="1">
    <source>
        <dbReference type="EMBL" id="QCE09793.1"/>
    </source>
</evidence>
<protein>
    <submittedName>
        <fullName evidence="1">Uncharacterized protein</fullName>
    </submittedName>
</protein>
<dbReference type="EMBL" id="CP039354">
    <property type="protein sequence ID" value="QCE09794.1"/>
    <property type="molecule type" value="Genomic_DNA"/>
</dbReference>
<keyword evidence="3" id="KW-1185">Reference proteome</keyword>
<evidence type="ECO:0000313" key="3">
    <source>
        <dbReference type="Proteomes" id="UP000501690"/>
    </source>
</evidence>
<sequence length="118" mass="13188">MDFEPVSFSRGGGTSTLCHSGLPLVVSRKVLFVLWCHGGVARKPWWFCLTMACFERRWTCASPASSMEKMEMFVACGEVQEARRGGDCVLVLASPSLFAVRLLVRERSERERGLLCNV</sequence>
<gene>
    <name evidence="1" type="ORF">DEO72_LG10g1016</name>
    <name evidence="2" type="ORF">DEO72_LG10g1017</name>
</gene>
<accession>A0A4D6N7F7</accession>
<proteinExistence type="predicted"/>